<feature type="transmembrane region" description="Helical" evidence="1">
    <location>
        <begin position="37"/>
        <end position="58"/>
    </location>
</feature>
<dbReference type="AlphaFoldDB" id="A0A8D2DMX5"/>
<evidence type="ECO:0000313" key="2">
    <source>
        <dbReference type="Ensembl" id="ENSSVLP00005026628.1"/>
    </source>
</evidence>
<protein>
    <submittedName>
        <fullName evidence="2">Uncharacterized protein</fullName>
    </submittedName>
</protein>
<dbReference type="Ensembl" id="ENSSVLT00005029598.1">
    <property type="protein sequence ID" value="ENSSVLP00005026628.1"/>
    <property type="gene ID" value="ENSSVLG00005021094.1"/>
</dbReference>
<proteinExistence type="predicted"/>
<evidence type="ECO:0000256" key="1">
    <source>
        <dbReference type="SAM" id="Phobius"/>
    </source>
</evidence>
<keyword evidence="1" id="KW-0472">Membrane</keyword>
<reference evidence="2" key="1">
    <citation type="submission" date="2025-08" db="UniProtKB">
        <authorList>
            <consortium name="Ensembl"/>
        </authorList>
    </citation>
    <scope>IDENTIFICATION</scope>
</reference>
<keyword evidence="3" id="KW-1185">Reference proteome</keyword>
<reference evidence="2" key="2">
    <citation type="submission" date="2025-09" db="UniProtKB">
        <authorList>
            <consortium name="Ensembl"/>
        </authorList>
    </citation>
    <scope>IDENTIFICATION</scope>
</reference>
<keyword evidence="1" id="KW-1133">Transmembrane helix</keyword>
<sequence length="130" mass="13958">VAEGSTPCVNDQPPVSPLSILFALLCPRMSFDLFLPFLGPLVFPAFLHPFLLLPMIFFRTYKTTLGLHPLEPCLLSALVPIPIQSQGVLYSGGGWMVNERVLLGGLGQGGLDSLLFPPIGAIEPTICVVL</sequence>
<accession>A0A8D2DMX5</accession>
<keyword evidence="1" id="KW-0812">Transmembrane</keyword>
<name>A0A8D2DMX5_SCIVU</name>
<dbReference type="GeneTree" id="ENSGT00910000148804"/>
<organism evidence="2 3">
    <name type="scientific">Sciurus vulgaris</name>
    <name type="common">Eurasian red squirrel</name>
    <dbReference type="NCBI Taxonomy" id="55149"/>
    <lineage>
        <taxon>Eukaryota</taxon>
        <taxon>Metazoa</taxon>
        <taxon>Chordata</taxon>
        <taxon>Craniata</taxon>
        <taxon>Vertebrata</taxon>
        <taxon>Euteleostomi</taxon>
        <taxon>Mammalia</taxon>
        <taxon>Eutheria</taxon>
        <taxon>Euarchontoglires</taxon>
        <taxon>Glires</taxon>
        <taxon>Rodentia</taxon>
        <taxon>Sciuromorpha</taxon>
        <taxon>Sciuridae</taxon>
        <taxon>Sciurinae</taxon>
        <taxon>Sciurini</taxon>
        <taxon>Sciurus</taxon>
    </lineage>
</organism>
<evidence type="ECO:0000313" key="3">
    <source>
        <dbReference type="Proteomes" id="UP000694564"/>
    </source>
</evidence>
<dbReference type="Proteomes" id="UP000694564">
    <property type="component" value="Chromosome 12"/>
</dbReference>